<feature type="compositionally biased region" description="Low complexity" evidence="2">
    <location>
        <begin position="757"/>
        <end position="776"/>
    </location>
</feature>
<feature type="region of interest" description="Disordered" evidence="2">
    <location>
        <begin position="818"/>
        <end position="960"/>
    </location>
</feature>
<feature type="compositionally biased region" description="Low complexity" evidence="2">
    <location>
        <begin position="981"/>
        <end position="1019"/>
    </location>
</feature>
<feature type="region of interest" description="Disordered" evidence="2">
    <location>
        <begin position="665"/>
        <end position="717"/>
    </location>
</feature>
<feature type="compositionally biased region" description="Gly residues" evidence="2">
    <location>
        <begin position="445"/>
        <end position="455"/>
    </location>
</feature>
<feature type="compositionally biased region" description="Polar residues" evidence="2">
    <location>
        <begin position="159"/>
        <end position="174"/>
    </location>
</feature>
<dbReference type="InterPro" id="IPR051647">
    <property type="entry name" value="Mediator_comp_sub12"/>
</dbReference>
<keyword evidence="4" id="KW-1185">Reference proteome</keyword>
<feature type="region of interest" description="Disordered" evidence="2">
    <location>
        <begin position="1345"/>
        <end position="1365"/>
    </location>
</feature>
<feature type="compositionally biased region" description="Low complexity" evidence="2">
    <location>
        <begin position="93"/>
        <end position="117"/>
    </location>
</feature>
<dbReference type="GO" id="GO:0016592">
    <property type="term" value="C:mediator complex"/>
    <property type="evidence" value="ECO:0007669"/>
    <property type="project" value="TreeGrafter"/>
</dbReference>
<feature type="compositionally biased region" description="Basic and acidic residues" evidence="2">
    <location>
        <begin position="1057"/>
        <end position="1070"/>
    </location>
</feature>
<dbReference type="Proteomes" id="UP000215902">
    <property type="component" value="Unassembled WGS sequence"/>
</dbReference>
<evidence type="ECO:0000256" key="1">
    <source>
        <dbReference type="SAM" id="Coils"/>
    </source>
</evidence>
<dbReference type="STRING" id="282301.A0A267DW33"/>
<dbReference type="PANTHER" id="PTHR46007:SF8">
    <property type="entry name" value="C2H2-TYPE DOMAIN-CONTAINING PROTEIN"/>
    <property type="match status" value="1"/>
</dbReference>
<feature type="coiled-coil region" evidence="1">
    <location>
        <begin position="395"/>
        <end position="422"/>
    </location>
</feature>
<feature type="compositionally biased region" description="Low complexity" evidence="2">
    <location>
        <begin position="883"/>
        <end position="893"/>
    </location>
</feature>
<feature type="region of interest" description="Disordered" evidence="2">
    <location>
        <begin position="286"/>
        <end position="370"/>
    </location>
</feature>
<dbReference type="GO" id="GO:0003713">
    <property type="term" value="F:transcription coactivator activity"/>
    <property type="evidence" value="ECO:0007669"/>
    <property type="project" value="TreeGrafter"/>
</dbReference>
<sequence length="1439" mass="156945">MDDQSSPVYEFDLDFEIDEHGHQIVHDEEAAGYRGQEDRLLEHSASAAELWSYPDAGADISADDFDDAEPNSEGRQLRGQRRSQHRNGQAYHSQQQQSQNPWTSAPSSVGAASSSRSFLQDVDLDDDAEAALLDDYLQEAQKSQAEYSRMMPQPEARESNNSTAPKANVSTANELSRALPSPEQQQQLQLAHRRDSADYEVSQVTALMDFDSGEMVEYDPAAALAEAAARAEALAMAEEDGELIDVNAKHEPPEADYDPIELHDQVNNALESTPVYSGTTVYSQYPQQQKLQQQKKPVIAKDRRTRKAATGSKQPAAKALPSVPATPPKQSSRPQSSSQPPQQQQQPQPSRARIPRSSSSTASGDGASVTAAGAATSASLAASGSQDDLQLKQRLRREETIRQQQESVLQQLQSDYDRLLTKHALAEVTIDQLRLGSRVSVQQQQGGGGGGGADGSLGRASRWSASGGLVGSNAYNTPSPQQYQRHWRQQQQQRALQQQQQQQQQRARSAMTDAQHQQQQHQAESQAAAMRQTSSLPASPSVVANKLARRGGPGAGGRGFDPRLLGGGALIGGKKGQLLRKIQALHKRLDGANLASLPVEEQEQLRSELRQAFDQLQKEFANRIVGEAGDDDGDEEDDEFGGVDVEQLEGELFQLSMRLDELDEQVTENARQSGQKRRTPFRDPTFADRRRSSLAAVQQSTATAATATDIDELGPTDKESRLAQLEELYLDLMGQYRLLRRSSSATGAASGGGGGAAPLDSPSSAGTTTAASSSGASRRDLDRLVGELRRIVAESAGRSRLIGTADQLEAELAALAAAGGAVGSPRDGASRRMPGIPGNAADNSPAKSSMVGQLGGGGGGGALSENDSGFATSAGGGHRRRSSQQQQQLQLLQRRQRGSPLDEMLSGRVSATSSTAQSRRLSRNTDTDVASVPASASQQQQLQRRSSRNKDQTVDRDYQDLEQDIRWLRDQLDTEIEAEAAAAAAAAAGATPDDAASLLSSENNRRSSSTGKRQPSQQSEHSEQPEQPPATSRKSDEPHRRQTASNSRPRQPPFTVEYDREGRPVRRYPLEDDFYGYSDDDERVGQDVGRDRHNDGVFYDDNRQQSRRRSRGSRSGVGQDVNGHRTPSNGVPSAGILRQGRRHPDYDDDNDLDDTEEDLYNSGEFEEDDSDWPEFEYSEYSFYPKRHPRDASPRAAGMRFRGGDAGGGGGESVGRPSRGWRKVPERRNRGRPVSFENRVCSGCGAEPGTPHRRSGCLTAAGHPAGRPPAYPHQQQHQNAPSGRYPYRKTGPVRAVHDFRNYTPSFAPPRERVYNVEPPQTLRRYIVTETGPADFSNLRRVASVSSLASGNGRRPRQMPFRGKPTGSQQQQEFYIYEADSGASVGGFQSDHSRTQSQLDLSDAVKAAKMLHKLSSRLHRHLKRDIMHRSSGSSINLMGVY</sequence>
<evidence type="ECO:0000313" key="3">
    <source>
        <dbReference type="EMBL" id="PAA53523.1"/>
    </source>
</evidence>
<feature type="compositionally biased region" description="Acidic residues" evidence="2">
    <location>
        <begin position="1146"/>
        <end position="1171"/>
    </location>
</feature>
<feature type="region of interest" description="Disordered" evidence="2">
    <location>
        <begin position="745"/>
        <end position="780"/>
    </location>
</feature>
<feature type="compositionally biased region" description="Polar residues" evidence="2">
    <location>
        <begin position="909"/>
        <end position="919"/>
    </location>
</feature>
<dbReference type="EMBL" id="NIVC01003074">
    <property type="protein sequence ID" value="PAA53523.1"/>
    <property type="molecule type" value="Genomic_DNA"/>
</dbReference>
<accession>A0A267DW33</accession>
<feature type="compositionally biased region" description="Polar residues" evidence="2">
    <location>
        <begin position="841"/>
        <end position="851"/>
    </location>
</feature>
<feature type="region of interest" description="Disordered" evidence="2">
    <location>
        <begin position="57"/>
        <end position="117"/>
    </location>
</feature>
<feature type="region of interest" description="Disordered" evidence="2">
    <location>
        <begin position="981"/>
        <end position="1171"/>
    </location>
</feature>
<feature type="compositionally biased region" description="Low complexity" evidence="2">
    <location>
        <begin position="287"/>
        <end position="296"/>
    </location>
</feature>
<evidence type="ECO:0000313" key="4">
    <source>
        <dbReference type="Proteomes" id="UP000215902"/>
    </source>
</evidence>
<gene>
    <name evidence="3" type="ORF">BOX15_Mlig004822g1</name>
</gene>
<protein>
    <submittedName>
        <fullName evidence="3">Uncharacterized protein</fullName>
    </submittedName>
</protein>
<keyword evidence="1" id="KW-0175">Coiled coil</keyword>
<feature type="region of interest" description="Disordered" evidence="2">
    <location>
        <begin position="1260"/>
        <end position="1286"/>
    </location>
</feature>
<feature type="region of interest" description="Disordered" evidence="2">
    <location>
        <begin position="441"/>
        <end position="541"/>
    </location>
</feature>
<name>A0A267DW33_9PLAT</name>
<feature type="compositionally biased region" description="Basic and acidic residues" evidence="2">
    <location>
        <begin position="948"/>
        <end position="960"/>
    </location>
</feature>
<feature type="compositionally biased region" description="Basic and acidic residues" evidence="2">
    <location>
        <begin position="1083"/>
        <end position="1104"/>
    </location>
</feature>
<feature type="region of interest" description="Disordered" evidence="2">
    <location>
        <begin position="142"/>
        <end position="198"/>
    </location>
</feature>
<feature type="compositionally biased region" description="Acidic residues" evidence="2">
    <location>
        <begin position="61"/>
        <end position="70"/>
    </location>
</feature>
<feature type="compositionally biased region" description="Acidic residues" evidence="2">
    <location>
        <begin position="1071"/>
        <end position="1082"/>
    </location>
</feature>
<feature type="compositionally biased region" description="Gly residues" evidence="2">
    <location>
        <begin position="1203"/>
        <end position="1212"/>
    </location>
</feature>
<feature type="region of interest" description="Disordered" evidence="2">
    <location>
        <begin position="248"/>
        <end position="271"/>
    </location>
</feature>
<feature type="compositionally biased region" description="Gly residues" evidence="2">
    <location>
        <begin position="853"/>
        <end position="862"/>
    </location>
</feature>
<dbReference type="PANTHER" id="PTHR46007">
    <property type="entry name" value="MEDIATOR OF RNA POLYMERASE II TRANSCRIPTION SUBUNIT 12"/>
    <property type="match status" value="1"/>
</dbReference>
<feature type="region of interest" description="Disordered" evidence="2">
    <location>
        <begin position="1202"/>
        <end position="1227"/>
    </location>
</feature>
<feature type="compositionally biased region" description="Low complexity" evidence="2">
    <location>
        <begin position="328"/>
        <end position="370"/>
    </location>
</feature>
<organism evidence="3 4">
    <name type="scientific">Macrostomum lignano</name>
    <dbReference type="NCBI Taxonomy" id="282301"/>
    <lineage>
        <taxon>Eukaryota</taxon>
        <taxon>Metazoa</taxon>
        <taxon>Spiralia</taxon>
        <taxon>Lophotrochozoa</taxon>
        <taxon>Platyhelminthes</taxon>
        <taxon>Rhabditophora</taxon>
        <taxon>Macrostomorpha</taxon>
        <taxon>Macrostomida</taxon>
        <taxon>Macrostomidae</taxon>
        <taxon>Macrostomum</taxon>
    </lineage>
</organism>
<feature type="compositionally biased region" description="Low complexity" evidence="2">
    <location>
        <begin position="481"/>
        <end position="529"/>
    </location>
</feature>
<comment type="caution">
    <text evidence="3">The sequence shown here is derived from an EMBL/GenBank/DDBJ whole genome shotgun (WGS) entry which is preliminary data.</text>
</comment>
<evidence type="ECO:0000256" key="2">
    <source>
        <dbReference type="SAM" id="MobiDB-lite"/>
    </source>
</evidence>
<feature type="compositionally biased region" description="Low complexity" evidence="2">
    <location>
        <begin position="930"/>
        <end position="944"/>
    </location>
</feature>
<proteinExistence type="predicted"/>
<reference evidence="3 4" key="1">
    <citation type="submission" date="2017-06" db="EMBL/GenBank/DDBJ databases">
        <title>A platform for efficient transgenesis in Macrostomum lignano, a flatworm model organism for stem cell research.</title>
        <authorList>
            <person name="Berezikov E."/>
        </authorList>
    </citation>
    <scope>NUCLEOTIDE SEQUENCE [LARGE SCALE GENOMIC DNA]</scope>
    <source>
        <strain evidence="3">DV1</strain>
        <tissue evidence="3">Whole organism</tissue>
    </source>
</reference>
<dbReference type="GO" id="GO:0045944">
    <property type="term" value="P:positive regulation of transcription by RNA polymerase II"/>
    <property type="evidence" value="ECO:0007669"/>
    <property type="project" value="TreeGrafter"/>
</dbReference>